<comment type="caution">
    <text evidence="2">Lacks conserved residue(s) required for the propagation of feature annotation.</text>
</comment>
<dbReference type="AlphaFoldDB" id="A0A6P8HED6"/>
<accession>A0A6P8HED6</accession>
<dbReference type="GeneID" id="116290480"/>
<keyword evidence="5" id="KW-1185">Reference proteome</keyword>
<dbReference type="GO" id="GO:0090729">
    <property type="term" value="F:toxin activity"/>
    <property type="evidence" value="ECO:0007669"/>
    <property type="project" value="UniProtKB-KW"/>
</dbReference>
<evidence type="ECO:0000259" key="4">
    <source>
        <dbReference type="PROSITE" id="PS51670"/>
    </source>
</evidence>
<protein>
    <submittedName>
        <fullName evidence="6">Uncharacterized protein LOC116290480</fullName>
    </submittedName>
</protein>
<evidence type="ECO:0000256" key="3">
    <source>
        <dbReference type="SAM" id="SignalP"/>
    </source>
</evidence>
<dbReference type="Proteomes" id="UP000515163">
    <property type="component" value="Unplaced"/>
</dbReference>
<evidence type="ECO:0000256" key="1">
    <source>
        <dbReference type="ARBA" id="ARBA00022656"/>
    </source>
</evidence>
<feature type="signal peptide" evidence="3">
    <location>
        <begin position="1"/>
        <end position="24"/>
    </location>
</feature>
<feature type="domain" description="ShKT" evidence="4">
    <location>
        <begin position="28"/>
        <end position="70"/>
    </location>
</feature>
<organism evidence="5 6">
    <name type="scientific">Actinia tenebrosa</name>
    <name type="common">Australian red waratah sea anemone</name>
    <dbReference type="NCBI Taxonomy" id="6105"/>
    <lineage>
        <taxon>Eukaryota</taxon>
        <taxon>Metazoa</taxon>
        <taxon>Cnidaria</taxon>
        <taxon>Anthozoa</taxon>
        <taxon>Hexacorallia</taxon>
        <taxon>Actiniaria</taxon>
        <taxon>Actiniidae</taxon>
        <taxon>Actinia</taxon>
    </lineage>
</organism>
<keyword evidence="1" id="KW-0800">Toxin</keyword>
<keyword evidence="3" id="KW-0732">Signal</keyword>
<dbReference type="InterPro" id="IPR003582">
    <property type="entry name" value="ShKT_dom"/>
</dbReference>
<evidence type="ECO:0000313" key="6">
    <source>
        <dbReference type="RefSeq" id="XP_031553378.1"/>
    </source>
</evidence>
<feature type="chain" id="PRO_5027983338" evidence="3">
    <location>
        <begin position="25"/>
        <end position="150"/>
    </location>
</feature>
<reference evidence="6" key="1">
    <citation type="submission" date="2025-08" db="UniProtKB">
        <authorList>
            <consortium name="RefSeq"/>
        </authorList>
    </citation>
    <scope>IDENTIFICATION</scope>
    <source>
        <tissue evidence="6">Tentacle</tissue>
    </source>
</reference>
<proteinExistence type="predicted"/>
<sequence>MAASFQNHLIFWSLVCHGLRIVQTERGCSDILPHYCKRLKVYLGPLVCRTTNPSLRKLVTTKCLKTCGFCRQMYPIDCRFSQWGCCWDGLTPRDDRHGYTCPKCRDKFAHTCREFAHTCREFAYYCSKPDTFSGGFLRMACPVTCGRCSS</sequence>
<name>A0A6P8HED6_ACTTE</name>
<dbReference type="PROSITE" id="PS51670">
    <property type="entry name" value="SHKT"/>
    <property type="match status" value="1"/>
</dbReference>
<gene>
    <name evidence="6" type="primary">LOC116290480</name>
</gene>
<dbReference type="InParanoid" id="A0A6P8HED6"/>
<evidence type="ECO:0000313" key="5">
    <source>
        <dbReference type="Proteomes" id="UP000515163"/>
    </source>
</evidence>
<evidence type="ECO:0000256" key="2">
    <source>
        <dbReference type="PROSITE-ProRule" id="PRU01005"/>
    </source>
</evidence>
<dbReference type="KEGG" id="aten:116290480"/>
<dbReference type="OrthoDB" id="5945915at2759"/>
<dbReference type="RefSeq" id="XP_031553378.1">
    <property type="nucleotide sequence ID" value="XM_031697518.1"/>
</dbReference>